<dbReference type="AlphaFoldDB" id="A0A919UXS1"/>
<protein>
    <submittedName>
        <fullName evidence="1">Uncharacterized protein</fullName>
    </submittedName>
</protein>
<name>A0A919UXS1_9ACTN</name>
<dbReference type="RefSeq" id="WP_203982742.1">
    <property type="nucleotide sequence ID" value="NZ_BOOU01000013.1"/>
</dbReference>
<reference evidence="1" key="1">
    <citation type="submission" date="2021-01" db="EMBL/GenBank/DDBJ databases">
        <title>Whole genome shotgun sequence of Sphaerisporangium rufum NBRC 109079.</title>
        <authorList>
            <person name="Komaki H."/>
            <person name="Tamura T."/>
        </authorList>
    </citation>
    <scope>NUCLEOTIDE SEQUENCE</scope>
    <source>
        <strain evidence="1">NBRC 109079</strain>
    </source>
</reference>
<comment type="caution">
    <text evidence="1">The sequence shown here is derived from an EMBL/GenBank/DDBJ whole genome shotgun (WGS) entry which is preliminary data.</text>
</comment>
<evidence type="ECO:0000313" key="2">
    <source>
        <dbReference type="Proteomes" id="UP000655287"/>
    </source>
</evidence>
<dbReference type="Proteomes" id="UP000655287">
    <property type="component" value="Unassembled WGS sequence"/>
</dbReference>
<gene>
    <name evidence="1" type="ORF">Sru01_11210</name>
</gene>
<accession>A0A919UXS1</accession>
<dbReference type="EMBL" id="BOOU01000013">
    <property type="protein sequence ID" value="GII76139.1"/>
    <property type="molecule type" value="Genomic_DNA"/>
</dbReference>
<keyword evidence="2" id="KW-1185">Reference proteome</keyword>
<evidence type="ECO:0000313" key="1">
    <source>
        <dbReference type="EMBL" id="GII76139.1"/>
    </source>
</evidence>
<proteinExistence type="predicted"/>
<sequence length="122" mass="12724">MPVTAAVRERCRALLPPGEEIHYVFPATLAGSGGATGHLVVVTGRSIIVLATKVFSRFEPAAVWVTHPRHTRIGPLAAGAPATIRLGGTVFEVDDEYAAVVGAADTEAFSPGDLPKDPLPDL</sequence>
<organism evidence="1 2">
    <name type="scientific">Sphaerisporangium rufum</name>
    <dbReference type="NCBI Taxonomy" id="1381558"/>
    <lineage>
        <taxon>Bacteria</taxon>
        <taxon>Bacillati</taxon>
        <taxon>Actinomycetota</taxon>
        <taxon>Actinomycetes</taxon>
        <taxon>Streptosporangiales</taxon>
        <taxon>Streptosporangiaceae</taxon>
        <taxon>Sphaerisporangium</taxon>
    </lineage>
</organism>